<dbReference type="SMART" id="SM00034">
    <property type="entry name" value="CLECT"/>
    <property type="match status" value="1"/>
</dbReference>
<feature type="chain" id="PRO_5036487011" description="C-type lectin domain-containing protein" evidence="1">
    <location>
        <begin position="21"/>
        <end position="230"/>
    </location>
</feature>
<evidence type="ECO:0000256" key="1">
    <source>
        <dbReference type="SAM" id="SignalP"/>
    </source>
</evidence>
<organism evidence="3 4">
    <name type="scientific">Magallana gigas</name>
    <name type="common">Pacific oyster</name>
    <name type="synonym">Crassostrea gigas</name>
    <dbReference type="NCBI Taxonomy" id="29159"/>
    <lineage>
        <taxon>Eukaryota</taxon>
        <taxon>Metazoa</taxon>
        <taxon>Spiralia</taxon>
        <taxon>Lophotrochozoa</taxon>
        <taxon>Mollusca</taxon>
        <taxon>Bivalvia</taxon>
        <taxon>Autobranchia</taxon>
        <taxon>Pteriomorphia</taxon>
        <taxon>Ostreida</taxon>
        <taxon>Ostreoidea</taxon>
        <taxon>Ostreidae</taxon>
        <taxon>Magallana</taxon>
    </lineage>
</organism>
<dbReference type="Proteomes" id="UP000005408">
    <property type="component" value="Unassembled WGS sequence"/>
</dbReference>
<accession>A0A8W8P137</accession>
<dbReference type="InterPro" id="IPR001304">
    <property type="entry name" value="C-type_lectin-like"/>
</dbReference>
<reference evidence="3" key="1">
    <citation type="submission" date="2022-08" db="UniProtKB">
        <authorList>
            <consortium name="EnsemblMetazoa"/>
        </authorList>
    </citation>
    <scope>IDENTIFICATION</scope>
    <source>
        <strain evidence="3">05x7-T-G4-1.051#20</strain>
    </source>
</reference>
<dbReference type="OrthoDB" id="6071702at2759"/>
<dbReference type="CDD" id="cd00037">
    <property type="entry name" value="CLECT"/>
    <property type="match status" value="1"/>
</dbReference>
<dbReference type="Pfam" id="PF00059">
    <property type="entry name" value="Lectin_C"/>
    <property type="match status" value="1"/>
</dbReference>
<dbReference type="InterPro" id="IPR016186">
    <property type="entry name" value="C-type_lectin-like/link_sf"/>
</dbReference>
<feature type="signal peptide" evidence="1">
    <location>
        <begin position="1"/>
        <end position="20"/>
    </location>
</feature>
<feature type="domain" description="C-type lectin" evidence="2">
    <location>
        <begin position="98"/>
        <end position="224"/>
    </location>
</feature>
<keyword evidence="1" id="KW-0732">Signal</keyword>
<dbReference type="EnsemblMetazoa" id="G8107.2">
    <property type="protein sequence ID" value="G8107.2:cds"/>
    <property type="gene ID" value="G8107"/>
</dbReference>
<keyword evidence="4" id="KW-1185">Reference proteome</keyword>
<protein>
    <recommendedName>
        <fullName evidence="2">C-type lectin domain-containing protein</fullName>
    </recommendedName>
</protein>
<dbReference type="AlphaFoldDB" id="A0A8W8P137"/>
<dbReference type="Gene3D" id="3.10.100.10">
    <property type="entry name" value="Mannose-Binding Protein A, subunit A"/>
    <property type="match status" value="1"/>
</dbReference>
<dbReference type="OMA" id="NDACIDA"/>
<evidence type="ECO:0000259" key="2">
    <source>
        <dbReference type="SMART" id="SM00034"/>
    </source>
</evidence>
<evidence type="ECO:0000313" key="3">
    <source>
        <dbReference type="EnsemblMetazoa" id="G8107.2:cds"/>
    </source>
</evidence>
<dbReference type="SUPFAM" id="SSF56436">
    <property type="entry name" value="C-type lectin-like"/>
    <property type="match status" value="1"/>
</dbReference>
<proteinExistence type="predicted"/>
<evidence type="ECO:0000313" key="4">
    <source>
        <dbReference type="Proteomes" id="UP000005408"/>
    </source>
</evidence>
<dbReference type="InterPro" id="IPR016187">
    <property type="entry name" value="CTDL_fold"/>
</dbReference>
<name>A0A8W8P137_MAGGI</name>
<sequence length="230" mass="25783">MLLTTFVALCLVVHIIHNEATVFNDVFAVKTNDYPKSTCHTISNIKSTSTCLGTCIISVDRNVMISHDESTSTCMCCNDTTGSDITGSNWKSYVPLPCAEGYATLKLMSYEICMKYFPVPASYSTAQANCQAEGADLIKIDSKEKYDIFNDYHVPIANYAILQVWVQGEKVEGEWQFDDGSPIPGFCPISMTNNPEEIHLRARGTTSFECLDDPKINEHHYTCEYRRLLN</sequence>